<dbReference type="Pfam" id="PF19408">
    <property type="entry name" value="PKD_6"/>
    <property type="match status" value="2"/>
</dbReference>
<dbReference type="InterPro" id="IPR017853">
    <property type="entry name" value="GH"/>
</dbReference>
<evidence type="ECO:0000259" key="2">
    <source>
        <dbReference type="Pfam" id="PF18962"/>
    </source>
</evidence>
<protein>
    <submittedName>
        <fullName evidence="4">T9SS type A sorting domain-containing protein</fullName>
    </submittedName>
</protein>
<evidence type="ECO:0000313" key="4">
    <source>
        <dbReference type="EMBL" id="NNV53904.1"/>
    </source>
</evidence>
<dbReference type="Proteomes" id="UP000598971">
    <property type="component" value="Unassembled WGS sequence"/>
</dbReference>
<proteinExistence type="predicted"/>
<feature type="chain" id="PRO_5035317113" evidence="1">
    <location>
        <begin position="23"/>
        <end position="1109"/>
    </location>
</feature>
<dbReference type="RefSeq" id="WP_171605821.1">
    <property type="nucleotide sequence ID" value="NZ_WHPF01000001.1"/>
</dbReference>
<accession>A0A8J8FEY6</accession>
<evidence type="ECO:0000259" key="3">
    <source>
        <dbReference type="Pfam" id="PF19408"/>
    </source>
</evidence>
<dbReference type="Gene3D" id="3.20.20.80">
    <property type="entry name" value="Glycosidases"/>
    <property type="match status" value="1"/>
</dbReference>
<dbReference type="Pfam" id="PF18962">
    <property type="entry name" value="Por_Secre_tail"/>
    <property type="match status" value="1"/>
</dbReference>
<organism evidence="4 5">
    <name type="scientific">Limnovirga soli</name>
    <dbReference type="NCBI Taxonomy" id="2656915"/>
    <lineage>
        <taxon>Bacteria</taxon>
        <taxon>Pseudomonadati</taxon>
        <taxon>Bacteroidota</taxon>
        <taxon>Chitinophagia</taxon>
        <taxon>Chitinophagales</taxon>
        <taxon>Chitinophagaceae</taxon>
        <taxon>Limnovirga</taxon>
    </lineage>
</organism>
<feature type="signal peptide" evidence="1">
    <location>
        <begin position="1"/>
        <end position="22"/>
    </location>
</feature>
<feature type="domain" description="PKD-like" evidence="3">
    <location>
        <begin position="832"/>
        <end position="913"/>
    </location>
</feature>
<comment type="caution">
    <text evidence="4">The sequence shown here is derived from an EMBL/GenBank/DDBJ whole genome shotgun (WGS) entry which is preliminary data.</text>
</comment>
<feature type="domain" description="Secretion system C-terminal sorting" evidence="2">
    <location>
        <begin position="1031"/>
        <end position="1100"/>
    </location>
</feature>
<dbReference type="Pfam" id="PF13573">
    <property type="entry name" value="SprB"/>
    <property type="match status" value="1"/>
</dbReference>
<sequence>MKNLIRFIMLLLCLSGIITGQAQGTYPVNFGTWKAHGLPGGEKYPEVNGNIDNISWREIETAPDVWNWAAFDSDVTAHANDSLPFVFMVFTKEDAPDWLFTNGVPKVIEKDALGNVTGYAPYYADPEYKFYFKRMITKVRQHIETLPTYVRQKIVAMQACFGNTGDYISYKGEVAAQYALTAKDFYNLFTEFSMAYYNEYKNTNPKIVILSNPQNSGSDQFRFLLDSCPGGWIKVGTIGKGFQLNDEKAKKSWLYDELNSIQGTDYLRSRSEITGGATSSGWWNNAPCKNMFALMCYGIYWGLDMSNQGDGELSNTLYDSSFLFFNKYNKSPNAKDPAKSVNAMCALKDVLDAADGVRFPAATYGSVSRTNTQRYRNIANAYLAYGAKLDDIASVSATEMDNLAAKGINDVGWDLLDGNYDRYMHQIKANETSVGYWNVQSADVNAMYGKFARAFDIPTNKKALYFDVDNAFLNYAPLNGKYAVKIDVTYLDDADGSWQLFYDSKTVFDKASIIVNGTSTNKWKTVSVTINDANFGDRGPNASDFSIRSVNNKRVIFAIVELSRPAADLSNVGLFVSTPPVFDTICLGSTPQVKDFTLNGSFLNGTNVVVGPLAGYTFSTSATGVFNNTLTISGYGTFFNQQIFIKFNPAAAGVYTTIIPVNGGGANALSFPVKGVCVNSAPILNTVVSNVTCYNSDNGNINVTPVGGTGPFTYNWVSSLQPSFKPVTEDISLLKPATYSVTVTALYGCKATAAYEVTEPAVLDLLISADSAIVCKNGNTTVFVNATGGNLPYTGTGHIAVSSGSRSYTVTDAKGCTKTESFFVSNGNDNGPAKPGTITGADADAKGVCGTGKFTYSIMAVAGATSYTWKAPVNTTISSANGTSVTITAATGFKTGSLTVTANNTCGISAAASKSLTSVPGKPGSITGPTSVAKNKTGIVYTVTPVVAGLSYSWTVNNGAKITAGQNTTSITVTWGTTAGKVTVKASNNCGSSGLTTKDVTIAAAFGAANATALATESVPSITYDETALNIMPNPAKDMAYLMFNSNNTFNYTLQVVDITGRTMVVKTVSANIGENRVAIDVSRYTSGLYMVTMLNADGRRKTIKLIKQ</sequence>
<gene>
    <name evidence="4" type="ORF">GD597_00445</name>
</gene>
<keyword evidence="1" id="KW-0732">Signal</keyword>
<feature type="domain" description="PKD-like" evidence="3">
    <location>
        <begin position="920"/>
        <end position="996"/>
    </location>
</feature>
<dbReference type="InterPro" id="IPR045829">
    <property type="entry name" value="PKD_6"/>
</dbReference>
<dbReference type="InterPro" id="IPR026444">
    <property type="entry name" value="Secre_tail"/>
</dbReference>
<dbReference type="SUPFAM" id="SSF51445">
    <property type="entry name" value="(Trans)glycosidases"/>
    <property type="match status" value="1"/>
</dbReference>
<dbReference type="InterPro" id="IPR025667">
    <property type="entry name" value="SprB_repeat"/>
</dbReference>
<dbReference type="EMBL" id="WHPF01000001">
    <property type="protein sequence ID" value="NNV53904.1"/>
    <property type="molecule type" value="Genomic_DNA"/>
</dbReference>
<evidence type="ECO:0000313" key="5">
    <source>
        <dbReference type="Proteomes" id="UP000598971"/>
    </source>
</evidence>
<dbReference type="NCBIfam" id="TIGR04183">
    <property type="entry name" value="Por_Secre_tail"/>
    <property type="match status" value="1"/>
</dbReference>
<name>A0A8J8FEY6_9BACT</name>
<reference evidence="4" key="1">
    <citation type="submission" date="2019-10" db="EMBL/GenBank/DDBJ databases">
        <title>Draft genome sequence of Panacibacter sp. KCS-6.</title>
        <authorList>
            <person name="Yim K.J."/>
        </authorList>
    </citation>
    <scope>NUCLEOTIDE SEQUENCE</scope>
    <source>
        <strain evidence="4">KCS-6</strain>
    </source>
</reference>
<dbReference type="AlphaFoldDB" id="A0A8J8FEY6"/>
<evidence type="ECO:0000256" key="1">
    <source>
        <dbReference type="SAM" id="SignalP"/>
    </source>
</evidence>
<keyword evidence="5" id="KW-1185">Reference proteome</keyword>